<proteinExistence type="predicted"/>
<evidence type="ECO:0000256" key="4">
    <source>
        <dbReference type="ARBA" id="ARBA00023136"/>
    </source>
</evidence>
<dbReference type="PANTHER" id="PTHR37422:SF23">
    <property type="entry name" value="TEICHURONIC ACID BIOSYNTHESIS PROTEIN TUAE"/>
    <property type="match status" value="1"/>
</dbReference>
<feature type="compositionally biased region" description="Low complexity" evidence="5">
    <location>
        <begin position="447"/>
        <end position="458"/>
    </location>
</feature>
<dbReference type="EMBL" id="MQWB01000001">
    <property type="protein sequence ID" value="OZC03349.1"/>
    <property type="molecule type" value="Genomic_DNA"/>
</dbReference>
<comment type="subcellular location">
    <subcellularLocation>
        <location evidence="1">Membrane</location>
        <topology evidence="1">Multi-pass membrane protein</topology>
    </subcellularLocation>
</comment>
<feature type="domain" description="O-antigen ligase-related" evidence="7">
    <location>
        <begin position="204"/>
        <end position="366"/>
    </location>
</feature>
<feature type="transmembrane region" description="Helical" evidence="6">
    <location>
        <begin position="393"/>
        <end position="411"/>
    </location>
</feature>
<evidence type="ECO:0000256" key="3">
    <source>
        <dbReference type="ARBA" id="ARBA00022989"/>
    </source>
</evidence>
<organism evidence="8 9">
    <name type="scientific">Rubricoccus marinus</name>
    <dbReference type="NCBI Taxonomy" id="716817"/>
    <lineage>
        <taxon>Bacteria</taxon>
        <taxon>Pseudomonadati</taxon>
        <taxon>Rhodothermota</taxon>
        <taxon>Rhodothermia</taxon>
        <taxon>Rhodothermales</taxon>
        <taxon>Rubricoccaceae</taxon>
        <taxon>Rubricoccus</taxon>
    </lineage>
</organism>
<feature type="region of interest" description="Disordered" evidence="5">
    <location>
        <begin position="446"/>
        <end position="483"/>
    </location>
</feature>
<accession>A0A259U013</accession>
<sequence length="483" mass="52950">MDLTFSPGLSRGISTRGGERYLRVLGVCLLGYALFSRTFAYIGVPPLFIGEVMLAIGLWLAATSGQMRHVLGMWTVRIWAALVVWTLIRMVPYLGTYGLDGPRDAMLIVYGSYAVIVASLILAAPERLVEAVTRYRTFVVVMLSLAWVVYLAAKQFYAQIPDLPWAGNVKLLEAKGGDLMVHMTGITAFMVLGLMKRKMLWISLAAFSSGIIMVSNRGGMVAFFLGLGLAWLMRPPGTGQGSSKLVYAFVFLVVVGAIAGPMLKLEVQGGSREITVEQVVENISSIFGRSGSDTLDGTKKWRLLWWTKIVDYTFNGPYFAQGKGFGINLAESDGFELDIDEGLRSPHNGHLTVLARAGVPGFLLWLAVHAMWFWTVGSAWVRARLADQRRWMALFAWLSAVWIAALVNASFDVFLEGPMGGIWVWSVIGAGLAAARLQRTHPTLLDAPEAPLPRAASAPPAPRHALRPEPSRSPSRPPVAWQW</sequence>
<evidence type="ECO:0000259" key="7">
    <source>
        <dbReference type="Pfam" id="PF04932"/>
    </source>
</evidence>
<dbReference type="GO" id="GO:0016020">
    <property type="term" value="C:membrane"/>
    <property type="evidence" value="ECO:0007669"/>
    <property type="project" value="UniProtKB-SubCell"/>
</dbReference>
<dbReference type="Proteomes" id="UP000216446">
    <property type="component" value="Unassembled WGS sequence"/>
</dbReference>
<feature type="transmembrane region" description="Helical" evidence="6">
    <location>
        <begin position="200"/>
        <end position="233"/>
    </location>
</feature>
<dbReference type="InterPro" id="IPR051533">
    <property type="entry name" value="WaaL-like"/>
</dbReference>
<evidence type="ECO:0000313" key="8">
    <source>
        <dbReference type="EMBL" id="OZC03349.1"/>
    </source>
</evidence>
<feature type="transmembrane region" description="Helical" evidence="6">
    <location>
        <begin position="245"/>
        <end position="263"/>
    </location>
</feature>
<name>A0A259U013_9BACT</name>
<reference evidence="8 9" key="1">
    <citation type="submission" date="2016-11" db="EMBL/GenBank/DDBJ databases">
        <title>Study of marine rhodopsin-containing bacteria.</title>
        <authorList>
            <person name="Yoshizawa S."/>
            <person name="Kumagai Y."/>
            <person name="Kogure K."/>
        </authorList>
    </citation>
    <scope>NUCLEOTIDE SEQUENCE [LARGE SCALE GENOMIC DNA]</scope>
    <source>
        <strain evidence="8 9">SG-29</strain>
    </source>
</reference>
<evidence type="ECO:0000256" key="1">
    <source>
        <dbReference type="ARBA" id="ARBA00004141"/>
    </source>
</evidence>
<feature type="transmembrane region" description="Helical" evidence="6">
    <location>
        <begin position="417"/>
        <end position="435"/>
    </location>
</feature>
<keyword evidence="9" id="KW-1185">Reference proteome</keyword>
<feature type="transmembrane region" description="Helical" evidence="6">
    <location>
        <begin position="46"/>
        <end position="62"/>
    </location>
</feature>
<dbReference type="OrthoDB" id="185849at2"/>
<keyword evidence="3 6" id="KW-1133">Transmembrane helix</keyword>
<feature type="transmembrane region" description="Helical" evidence="6">
    <location>
        <begin position="74"/>
        <end position="93"/>
    </location>
</feature>
<keyword evidence="4 6" id="KW-0472">Membrane</keyword>
<dbReference type="Pfam" id="PF04932">
    <property type="entry name" value="Wzy_C"/>
    <property type="match status" value="1"/>
</dbReference>
<dbReference type="InParanoid" id="A0A259U013"/>
<feature type="transmembrane region" description="Helical" evidence="6">
    <location>
        <begin position="362"/>
        <end position="381"/>
    </location>
</feature>
<dbReference type="InterPro" id="IPR007016">
    <property type="entry name" value="O-antigen_ligase-rel_domated"/>
</dbReference>
<protein>
    <recommendedName>
        <fullName evidence="7">O-antigen ligase-related domain-containing protein</fullName>
    </recommendedName>
</protein>
<dbReference type="AlphaFoldDB" id="A0A259U013"/>
<feature type="transmembrane region" description="Helical" evidence="6">
    <location>
        <begin position="105"/>
        <end position="123"/>
    </location>
</feature>
<evidence type="ECO:0000313" key="9">
    <source>
        <dbReference type="Proteomes" id="UP000216446"/>
    </source>
</evidence>
<dbReference type="RefSeq" id="WP_094548609.1">
    <property type="nucleotide sequence ID" value="NZ_MQWB01000001.1"/>
</dbReference>
<comment type="caution">
    <text evidence="8">The sequence shown here is derived from an EMBL/GenBank/DDBJ whole genome shotgun (WGS) entry which is preliminary data.</text>
</comment>
<feature type="transmembrane region" description="Helical" evidence="6">
    <location>
        <begin position="135"/>
        <end position="153"/>
    </location>
</feature>
<evidence type="ECO:0000256" key="2">
    <source>
        <dbReference type="ARBA" id="ARBA00022692"/>
    </source>
</evidence>
<evidence type="ECO:0000256" key="6">
    <source>
        <dbReference type="SAM" id="Phobius"/>
    </source>
</evidence>
<dbReference type="PANTHER" id="PTHR37422">
    <property type="entry name" value="TEICHURONIC ACID BIOSYNTHESIS PROTEIN TUAE"/>
    <property type="match status" value="1"/>
</dbReference>
<keyword evidence="2 6" id="KW-0812">Transmembrane</keyword>
<evidence type="ECO:0000256" key="5">
    <source>
        <dbReference type="SAM" id="MobiDB-lite"/>
    </source>
</evidence>
<gene>
    <name evidence="8" type="ORF">BSZ36_10370</name>
</gene>